<evidence type="ECO:0000256" key="1">
    <source>
        <dbReference type="ARBA" id="ARBA00001920"/>
    </source>
</evidence>
<evidence type="ECO:0000256" key="2">
    <source>
        <dbReference type="ARBA" id="ARBA00001964"/>
    </source>
</evidence>
<dbReference type="InterPro" id="IPR029061">
    <property type="entry name" value="THDP-binding"/>
</dbReference>
<name>A0ABW2JQF2_9ACTN</name>
<evidence type="ECO:0000259" key="15">
    <source>
        <dbReference type="Pfam" id="PF02776"/>
    </source>
</evidence>
<feature type="domain" description="Thiamine pyrophosphate enzyme TPP-binding" evidence="14">
    <location>
        <begin position="407"/>
        <end position="539"/>
    </location>
</feature>
<dbReference type="SUPFAM" id="SSF52467">
    <property type="entry name" value="DHS-like NAD/FAD-binding domain"/>
    <property type="match status" value="1"/>
</dbReference>
<evidence type="ECO:0000256" key="4">
    <source>
        <dbReference type="ARBA" id="ARBA00007812"/>
    </source>
</evidence>
<dbReference type="Pfam" id="PF00205">
    <property type="entry name" value="TPP_enzyme_M"/>
    <property type="match status" value="1"/>
</dbReference>
<evidence type="ECO:0000256" key="8">
    <source>
        <dbReference type="ARBA" id="ARBA00022842"/>
    </source>
</evidence>
<gene>
    <name evidence="16" type="ORF">ACFQVC_27955</name>
</gene>
<dbReference type="InterPro" id="IPR012110">
    <property type="entry name" value="PDC/IPDC-like"/>
</dbReference>
<keyword evidence="8" id="KW-0460">Magnesium</keyword>
<dbReference type="SUPFAM" id="SSF52518">
    <property type="entry name" value="Thiamin diphosphate-binding fold (THDP-binding)"/>
    <property type="match status" value="2"/>
</dbReference>
<evidence type="ECO:0000256" key="7">
    <source>
        <dbReference type="ARBA" id="ARBA00022793"/>
    </source>
</evidence>
<keyword evidence="10" id="KW-0456">Lyase</keyword>
<feature type="region of interest" description="Disordered" evidence="12">
    <location>
        <begin position="336"/>
        <end position="366"/>
    </location>
</feature>
<evidence type="ECO:0000256" key="3">
    <source>
        <dbReference type="ARBA" id="ARBA00002938"/>
    </source>
</evidence>
<proteinExistence type="inferred from homology"/>
<dbReference type="EMBL" id="JBHTCF010000014">
    <property type="protein sequence ID" value="MFC7308052.1"/>
    <property type="molecule type" value="Genomic_DNA"/>
</dbReference>
<dbReference type="InterPro" id="IPR012000">
    <property type="entry name" value="Thiamin_PyroP_enz_cen_dom"/>
</dbReference>
<dbReference type="Pfam" id="PF02776">
    <property type="entry name" value="TPP_enzyme_N"/>
    <property type="match status" value="1"/>
</dbReference>
<comment type="caution">
    <text evidence="16">The sequence shown here is derived from an EMBL/GenBank/DDBJ whole genome shotgun (WGS) entry which is preliminary data.</text>
</comment>
<comment type="function">
    <text evidence="3">Decarboxylates branched-chain and aromatic alpha-keto acids to aldehydes.</text>
</comment>
<dbReference type="PROSITE" id="PS00187">
    <property type="entry name" value="TPP_ENZYMES"/>
    <property type="match status" value="1"/>
</dbReference>
<evidence type="ECO:0000259" key="14">
    <source>
        <dbReference type="Pfam" id="PF02775"/>
    </source>
</evidence>
<dbReference type="InterPro" id="IPR047214">
    <property type="entry name" value="TPP_PDC_IPDC"/>
</dbReference>
<reference evidence="17" key="1">
    <citation type="journal article" date="2019" name="Int. J. Syst. Evol. Microbiol.">
        <title>The Global Catalogue of Microorganisms (GCM) 10K type strain sequencing project: providing services to taxonomists for standard genome sequencing and annotation.</title>
        <authorList>
            <consortium name="The Broad Institute Genomics Platform"/>
            <consortium name="The Broad Institute Genome Sequencing Center for Infectious Disease"/>
            <person name="Wu L."/>
            <person name="Ma J."/>
        </authorList>
    </citation>
    <scope>NUCLEOTIDE SEQUENCE [LARGE SCALE GENOMIC DNA]</scope>
    <source>
        <strain evidence="17">SYNS20</strain>
    </source>
</reference>
<sequence>MPDHIPVATYLALRLQQLGVDHLFGLPGDYNLGLLDALLADSTLQWVGAANELNAGYAADGYARVRGLGVVVTTYGVGELSAINAIAGSFAESVPVLQLTGSPDSAVARRGAMVHHTLADGDFQHFLRAYQEVTASAEILTPSAAHTQIDRALTTALDNLQPVYLSVPTDLVHTLVPSSPLRLPLPRRHSDQQSLAAFGRDLRARLAADDDEVTLLAGNLLERRGLQPTVRRIADTGRVTVAALTAGKGILDENHPAAAGTYCGVMTPSEHTRQAVEKSPHLIVAGAVLSDMVTGLFSHSIGSDQAVFLDLHRARLGGTTYEGIELDDAMSALADAVDERRESPRPVSSTTQRPRPRHASDDDDRPLTQDALWSAVQDWIAPDTYVLADVGTAFYGAAALALPPGCSLQGQPTWSSIGYTLPALLGSQLAQPERPALLIIGDGAAQLTVQELGTILHRRLTPVILLLNNAGYTVERAIREPDSDYHDIVPWQWTSLPAALGGQEHALTLTVRTPDELRSALRQARTEGQEQGRASLIEVHLDRFDTPPLLTSLTRDLDTARRGPT</sequence>
<dbReference type="PANTHER" id="PTHR43452:SF30">
    <property type="entry name" value="PYRUVATE DECARBOXYLASE ISOZYME 1-RELATED"/>
    <property type="match status" value="1"/>
</dbReference>
<dbReference type="CDD" id="cd07038">
    <property type="entry name" value="TPP_PYR_PDC_IPDC_like"/>
    <property type="match status" value="1"/>
</dbReference>
<evidence type="ECO:0000256" key="5">
    <source>
        <dbReference type="ARBA" id="ARBA00020054"/>
    </source>
</evidence>
<evidence type="ECO:0000256" key="11">
    <source>
        <dbReference type="RuleBase" id="RU362132"/>
    </source>
</evidence>
<comment type="cofactor">
    <cofactor evidence="2">
        <name>thiamine diphosphate</name>
        <dbReference type="ChEBI" id="CHEBI:58937"/>
    </cofactor>
</comment>
<keyword evidence="7" id="KW-0210">Decarboxylase</keyword>
<dbReference type="Gene3D" id="3.40.50.970">
    <property type="match status" value="2"/>
</dbReference>
<evidence type="ECO:0000256" key="12">
    <source>
        <dbReference type="SAM" id="MobiDB-lite"/>
    </source>
</evidence>
<dbReference type="InterPro" id="IPR047213">
    <property type="entry name" value="TPP_PYR_PDC_IPDC-like"/>
</dbReference>
<feature type="domain" description="Thiamine pyrophosphate enzyme N-terminal TPP-binding" evidence="15">
    <location>
        <begin position="7"/>
        <end position="113"/>
    </location>
</feature>
<keyword evidence="17" id="KW-1185">Reference proteome</keyword>
<dbReference type="InterPro" id="IPR012001">
    <property type="entry name" value="Thiamin_PyroP_enz_TPP-bd_dom"/>
</dbReference>
<keyword evidence="6" id="KW-0479">Metal-binding</keyword>
<evidence type="ECO:0000313" key="17">
    <source>
        <dbReference type="Proteomes" id="UP001596523"/>
    </source>
</evidence>
<dbReference type="InterPro" id="IPR000399">
    <property type="entry name" value="TPP-bd_CS"/>
</dbReference>
<dbReference type="Gene3D" id="3.40.50.1220">
    <property type="entry name" value="TPP-binding domain"/>
    <property type="match status" value="1"/>
</dbReference>
<protein>
    <recommendedName>
        <fullName evidence="5">Alpha-keto-acid decarboxylase</fullName>
    </recommendedName>
</protein>
<dbReference type="Proteomes" id="UP001596523">
    <property type="component" value="Unassembled WGS sequence"/>
</dbReference>
<feature type="domain" description="Thiamine pyrophosphate enzyme central" evidence="13">
    <location>
        <begin position="212"/>
        <end position="319"/>
    </location>
</feature>
<dbReference type="PANTHER" id="PTHR43452">
    <property type="entry name" value="PYRUVATE DECARBOXYLASE"/>
    <property type="match status" value="1"/>
</dbReference>
<dbReference type="InterPro" id="IPR029035">
    <property type="entry name" value="DHS-like_NAD/FAD-binding_dom"/>
</dbReference>
<dbReference type="PIRSF" id="PIRSF036565">
    <property type="entry name" value="Pyruvt_ip_decrb"/>
    <property type="match status" value="1"/>
</dbReference>
<keyword evidence="9 11" id="KW-0786">Thiamine pyrophosphate</keyword>
<evidence type="ECO:0000256" key="9">
    <source>
        <dbReference type="ARBA" id="ARBA00023052"/>
    </source>
</evidence>
<comment type="cofactor">
    <cofactor evidence="1">
        <name>a metal cation</name>
        <dbReference type="ChEBI" id="CHEBI:25213"/>
    </cofactor>
</comment>
<accession>A0ABW2JQF2</accession>
<evidence type="ECO:0000313" key="16">
    <source>
        <dbReference type="EMBL" id="MFC7308052.1"/>
    </source>
</evidence>
<dbReference type="CDD" id="cd02005">
    <property type="entry name" value="TPP_PDC_IPDC"/>
    <property type="match status" value="1"/>
</dbReference>
<evidence type="ECO:0000259" key="13">
    <source>
        <dbReference type="Pfam" id="PF00205"/>
    </source>
</evidence>
<evidence type="ECO:0000256" key="6">
    <source>
        <dbReference type="ARBA" id="ARBA00022723"/>
    </source>
</evidence>
<dbReference type="InterPro" id="IPR011766">
    <property type="entry name" value="TPP_enzyme_TPP-bd"/>
</dbReference>
<organism evidence="16 17">
    <name type="scientific">Streptomyces monticola</name>
    <dbReference type="NCBI Taxonomy" id="2666263"/>
    <lineage>
        <taxon>Bacteria</taxon>
        <taxon>Bacillati</taxon>
        <taxon>Actinomycetota</taxon>
        <taxon>Actinomycetes</taxon>
        <taxon>Kitasatosporales</taxon>
        <taxon>Streptomycetaceae</taxon>
        <taxon>Streptomyces</taxon>
    </lineage>
</organism>
<dbReference type="RefSeq" id="WP_381835697.1">
    <property type="nucleotide sequence ID" value="NZ_JBHTCF010000014.1"/>
</dbReference>
<dbReference type="Pfam" id="PF02775">
    <property type="entry name" value="TPP_enzyme_C"/>
    <property type="match status" value="1"/>
</dbReference>
<comment type="similarity">
    <text evidence="4 11">Belongs to the TPP enzyme family.</text>
</comment>
<evidence type="ECO:0000256" key="10">
    <source>
        <dbReference type="ARBA" id="ARBA00023239"/>
    </source>
</evidence>